<comment type="caution">
    <text evidence="4">The sequence shown here is derived from an EMBL/GenBank/DDBJ whole genome shotgun (WGS) entry which is preliminary data.</text>
</comment>
<proteinExistence type="predicted"/>
<feature type="compositionally biased region" description="Low complexity" evidence="1">
    <location>
        <begin position="375"/>
        <end position="394"/>
    </location>
</feature>
<feature type="region of interest" description="Disordered" evidence="1">
    <location>
        <begin position="348"/>
        <end position="398"/>
    </location>
</feature>
<feature type="signal peptide" evidence="2">
    <location>
        <begin position="1"/>
        <end position="31"/>
    </location>
</feature>
<dbReference type="Pfam" id="PF03108">
    <property type="entry name" value="DBD_Tnp_Mut"/>
    <property type="match status" value="1"/>
</dbReference>
<feature type="domain" description="Transposase MuDR plant" evidence="3">
    <location>
        <begin position="426"/>
        <end position="479"/>
    </location>
</feature>
<dbReference type="EMBL" id="JAGKQM010000007">
    <property type="protein sequence ID" value="KAH0917633.1"/>
    <property type="molecule type" value="Genomic_DNA"/>
</dbReference>
<accession>A0ABQ8CM13</accession>
<organism evidence="4 5">
    <name type="scientific">Brassica napus</name>
    <name type="common">Rape</name>
    <dbReference type="NCBI Taxonomy" id="3708"/>
    <lineage>
        <taxon>Eukaryota</taxon>
        <taxon>Viridiplantae</taxon>
        <taxon>Streptophyta</taxon>
        <taxon>Embryophyta</taxon>
        <taxon>Tracheophyta</taxon>
        <taxon>Spermatophyta</taxon>
        <taxon>Magnoliopsida</taxon>
        <taxon>eudicotyledons</taxon>
        <taxon>Gunneridae</taxon>
        <taxon>Pentapetalae</taxon>
        <taxon>rosids</taxon>
        <taxon>malvids</taxon>
        <taxon>Brassicales</taxon>
        <taxon>Brassicaceae</taxon>
        <taxon>Brassiceae</taxon>
        <taxon>Brassica</taxon>
    </lineage>
</organism>
<protein>
    <recommendedName>
        <fullName evidence="3">Transposase MuDR plant domain-containing protein</fullName>
    </recommendedName>
</protein>
<evidence type="ECO:0000259" key="3">
    <source>
        <dbReference type="Pfam" id="PF03108"/>
    </source>
</evidence>
<name>A0ABQ8CM13_BRANA</name>
<dbReference type="Proteomes" id="UP000824890">
    <property type="component" value="Unassembled WGS sequence"/>
</dbReference>
<feature type="chain" id="PRO_5047362871" description="Transposase MuDR plant domain-containing protein" evidence="2">
    <location>
        <begin position="32"/>
        <end position="625"/>
    </location>
</feature>
<feature type="region of interest" description="Disordered" evidence="1">
    <location>
        <begin position="256"/>
        <end position="292"/>
    </location>
</feature>
<evidence type="ECO:0000256" key="1">
    <source>
        <dbReference type="SAM" id="MobiDB-lite"/>
    </source>
</evidence>
<sequence>MSDNVSLLIMLFQKCLSQMVMLLRLLQGVWTKTAIGDWRFESSSVYLGETLLVRENKTCEDLTNMGNRTPPPPPFTIRTNNDVEVMTSVRVYDPDPTLNVTFGPQNVAKHQFHCRSPFTVGSMTFLGDGTTEVQHRHAIRDLAGGDPIRCAKSVLELLFDEQQLIIVYCMAMEIDAALACDDDIQHSPPQLPYQTLPLQGPNNHAHRVLPLHPFNNVTATQPPGFDSQPLNPISPDHSSDIFRGASLDIERGRGLPRLPNAWGETSDDDDDFWDGMHDDPIPPPPQPRPTQGLLSLSQPAKPCQMTARATVTLLSDGDSSGSQTGSSDGLIADITHIRTPLLLGIPVHSPHRPVGGGTFEQGGTSNAPALPNRNLLQSFMQGSGSGSGPSLDLRLGLDTDNKNGSGSSYVNLGDSSYNTDENDGGEEFKHHMAKYAIKNKFWFRNSRSSPDGMVLRCFSSTCNWRVYAKRMKNVTSYEIRRVDLQHTCSVDSRAGYQSQATHSVIGEMMKAMFGSSGAGSRPEEIRQVMQGDHNVQNLLVAYDMDILPVTDSAPTPVPLEIHTDDVVTDANVELIPPTTRRPPCRPRKSRILSRGEIRMKPQRKKHICSRCKASGHNKATCKMPI</sequence>
<keyword evidence="5" id="KW-1185">Reference proteome</keyword>
<keyword evidence="2" id="KW-0732">Signal</keyword>
<reference evidence="4 5" key="1">
    <citation type="submission" date="2021-05" db="EMBL/GenBank/DDBJ databases">
        <title>Genome Assembly of Synthetic Allotetraploid Brassica napus Reveals Homoeologous Exchanges between Subgenomes.</title>
        <authorList>
            <person name="Davis J.T."/>
        </authorList>
    </citation>
    <scope>NUCLEOTIDE SEQUENCE [LARGE SCALE GENOMIC DNA]</scope>
    <source>
        <strain evidence="5">cv. Da-Ae</strain>
        <tissue evidence="4">Seedling</tissue>
    </source>
</reference>
<dbReference type="InterPro" id="IPR004332">
    <property type="entry name" value="Transposase_MuDR"/>
</dbReference>
<evidence type="ECO:0000313" key="4">
    <source>
        <dbReference type="EMBL" id="KAH0917633.1"/>
    </source>
</evidence>
<evidence type="ECO:0000313" key="5">
    <source>
        <dbReference type="Proteomes" id="UP000824890"/>
    </source>
</evidence>
<gene>
    <name evidence="4" type="ORF">HID58_025293</name>
</gene>
<evidence type="ECO:0000256" key="2">
    <source>
        <dbReference type="SAM" id="SignalP"/>
    </source>
</evidence>